<gene>
    <name evidence="2" type="ORF">A7J57_24025</name>
</gene>
<name>A0A176WZM7_AGRTU</name>
<dbReference type="AlphaFoldDB" id="A0A176WZM7"/>
<dbReference type="Gene3D" id="3.10.129.10">
    <property type="entry name" value="Hotdog Thioesterase"/>
    <property type="match status" value="1"/>
</dbReference>
<dbReference type="InterPro" id="IPR029069">
    <property type="entry name" value="HotDog_dom_sf"/>
</dbReference>
<dbReference type="GO" id="GO:0019171">
    <property type="term" value="F:(3R)-hydroxyacyl-[acyl-carrier-protein] dehydratase activity"/>
    <property type="evidence" value="ECO:0007669"/>
    <property type="project" value="TreeGrafter"/>
</dbReference>
<dbReference type="InterPro" id="IPR002539">
    <property type="entry name" value="MaoC-like_dom"/>
</dbReference>
<evidence type="ECO:0000313" key="3">
    <source>
        <dbReference type="Proteomes" id="UP000077098"/>
    </source>
</evidence>
<feature type="domain" description="MaoC-like" evidence="1">
    <location>
        <begin position="10"/>
        <end position="81"/>
    </location>
</feature>
<dbReference type="InterPro" id="IPR050965">
    <property type="entry name" value="UPF0336/Enoyl-CoA_hydratase"/>
</dbReference>
<reference evidence="2 3" key="1">
    <citation type="submission" date="2016-05" db="EMBL/GenBank/DDBJ databases">
        <authorList>
            <person name="Lavstsen T."/>
            <person name="Jespersen J.S."/>
        </authorList>
    </citation>
    <scope>NUCLEOTIDE SEQUENCE [LARGE SCALE GENOMIC DNA]</scope>
    <source>
        <strain evidence="2 3">KCJ1736</strain>
    </source>
</reference>
<protein>
    <submittedName>
        <fullName evidence="2">Dehydratase</fullName>
    </submittedName>
</protein>
<dbReference type="CDD" id="cd03454">
    <property type="entry name" value="YdeM"/>
    <property type="match status" value="1"/>
</dbReference>
<dbReference type="Pfam" id="PF01575">
    <property type="entry name" value="MaoC_dehydratas"/>
    <property type="match status" value="1"/>
</dbReference>
<organism evidence="2 3">
    <name type="scientific">Agrobacterium tumefaciens</name>
    <dbReference type="NCBI Taxonomy" id="358"/>
    <lineage>
        <taxon>Bacteria</taxon>
        <taxon>Pseudomonadati</taxon>
        <taxon>Pseudomonadota</taxon>
        <taxon>Alphaproteobacteria</taxon>
        <taxon>Hyphomicrobiales</taxon>
        <taxon>Rhizobiaceae</taxon>
        <taxon>Rhizobium/Agrobacterium group</taxon>
        <taxon>Agrobacterium</taxon>
        <taxon>Agrobacterium tumefaciens complex</taxon>
    </lineage>
</organism>
<dbReference type="GO" id="GO:0006633">
    <property type="term" value="P:fatty acid biosynthetic process"/>
    <property type="evidence" value="ECO:0007669"/>
    <property type="project" value="TreeGrafter"/>
</dbReference>
<accession>A0A176WZM7</accession>
<evidence type="ECO:0000313" key="2">
    <source>
        <dbReference type="EMBL" id="OAE39440.1"/>
    </source>
</evidence>
<proteinExistence type="predicted"/>
<dbReference type="SUPFAM" id="SSF54637">
    <property type="entry name" value="Thioesterase/thiol ester dehydrase-isomerase"/>
    <property type="match status" value="1"/>
</dbReference>
<dbReference type="PANTHER" id="PTHR43437:SF3">
    <property type="entry name" value="HYDROXYACYL-THIOESTER DEHYDRATASE TYPE 2, MITOCHONDRIAL"/>
    <property type="match status" value="1"/>
</dbReference>
<sequence length="155" mass="17352">MRLAELSPIGERITLDTLHFSAEDIVHFARDFDPQPFHLDAEAAKHSVLGGLCASGWHTGAGWMKSFLSHWAKEVKRLKLEGLEPPKLGPSPGFRDLKWKKPVYAGDDVTYFVTLLDARPLESRPGIWLNTTFNEGVNQSGETVLTFQSSVLEFE</sequence>
<dbReference type="Proteomes" id="UP000077098">
    <property type="component" value="Unassembled WGS sequence"/>
</dbReference>
<dbReference type="PANTHER" id="PTHR43437">
    <property type="entry name" value="HYDROXYACYL-THIOESTER DEHYDRATASE TYPE 2, MITOCHONDRIAL-RELATED"/>
    <property type="match status" value="1"/>
</dbReference>
<comment type="caution">
    <text evidence="2">The sequence shown here is derived from an EMBL/GenBank/DDBJ whole genome shotgun (WGS) entry which is preliminary data.</text>
</comment>
<dbReference type="RefSeq" id="WP_063950683.1">
    <property type="nucleotide sequence ID" value="NZ_LXPS01000037.1"/>
</dbReference>
<dbReference type="EMBL" id="LXPS01000037">
    <property type="protein sequence ID" value="OAE39440.1"/>
    <property type="molecule type" value="Genomic_DNA"/>
</dbReference>
<evidence type="ECO:0000259" key="1">
    <source>
        <dbReference type="Pfam" id="PF01575"/>
    </source>
</evidence>